<accession>A0A918BF05</accession>
<dbReference type="PANTHER" id="PTHR10509:SF14">
    <property type="entry name" value="CAFFEOYL-COA O-METHYLTRANSFERASE 3-RELATED"/>
    <property type="match status" value="1"/>
</dbReference>
<dbReference type="GO" id="GO:0008171">
    <property type="term" value="F:O-methyltransferase activity"/>
    <property type="evidence" value="ECO:0007669"/>
    <property type="project" value="InterPro"/>
</dbReference>
<dbReference type="PANTHER" id="PTHR10509">
    <property type="entry name" value="O-METHYLTRANSFERASE-RELATED"/>
    <property type="match status" value="1"/>
</dbReference>
<dbReference type="GO" id="GO:0032259">
    <property type="term" value="P:methylation"/>
    <property type="evidence" value="ECO:0007669"/>
    <property type="project" value="UniProtKB-KW"/>
</dbReference>
<dbReference type="EMBL" id="BMTU01000001">
    <property type="protein sequence ID" value="GGQ62116.1"/>
    <property type="molecule type" value="Genomic_DNA"/>
</dbReference>
<evidence type="ECO:0000256" key="2">
    <source>
        <dbReference type="ARBA" id="ARBA00022679"/>
    </source>
</evidence>
<dbReference type="PROSITE" id="PS51682">
    <property type="entry name" value="SAM_OMT_I"/>
    <property type="match status" value="1"/>
</dbReference>
<name>A0A918BF05_9ACTN</name>
<protein>
    <submittedName>
        <fullName evidence="4">O-methyltransferase</fullName>
    </submittedName>
</protein>
<proteinExistence type="predicted"/>
<dbReference type="SUPFAM" id="SSF53335">
    <property type="entry name" value="S-adenosyl-L-methionine-dependent methyltransferases"/>
    <property type="match status" value="1"/>
</dbReference>
<keyword evidence="3" id="KW-0949">S-adenosyl-L-methionine</keyword>
<dbReference type="Pfam" id="PF01596">
    <property type="entry name" value="Methyltransf_3"/>
    <property type="match status" value="1"/>
</dbReference>
<organism evidence="4 5">
    <name type="scientific">Streptomyces pilosus</name>
    <dbReference type="NCBI Taxonomy" id="28893"/>
    <lineage>
        <taxon>Bacteria</taxon>
        <taxon>Bacillati</taxon>
        <taxon>Actinomycetota</taxon>
        <taxon>Actinomycetes</taxon>
        <taxon>Kitasatosporales</taxon>
        <taxon>Streptomycetaceae</taxon>
        <taxon>Streptomyces</taxon>
    </lineage>
</organism>
<sequence length="225" mass="23766">MGESQLWHAVDGYFADRLLTEAPDEALTAALRDSDAAGLPPISVSPVAGKLLQLLAQVRGARSILEIGTLGGYSTIWLGRALPADGRLISLEYDARHAEVAVRNIARAGLARQVEVRVGAALDSLPALADENMPPFDLVFIDADKVNNPHYVEWALRLTGAGALIVLDNVVRGGRVADPDNTDPDVVGTRAALDMIGSHPRLTGTAIQTVGTKGYDGFALARVLA</sequence>
<dbReference type="InterPro" id="IPR002935">
    <property type="entry name" value="SAM_O-MeTrfase"/>
</dbReference>
<evidence type="ECO:0000256" key="3">
    <source>
        <dbReference type="ARBA" id="ARBA00022691"/>
    </source>
</evidence>
<dbReference type="InterPro" id="IPR050362">
    <property type="entry name" value="Cation-dep_OMT"/>
</dbReference>
<dbReference type="Gene3D" id="3.40.50.150">
    <property type="entry name" value="Vaccinia Virus protein VP39"/>
    <property type="match status" value="1"/>
</dbReference>
<dbReference type="Proteomes" id="UP000656732">
    <property type="component" value="Unassembled WGS sequence"/>
</dbReference>
<comment type="caution">
    <text evidence="4">The sequence shown here is derived from an EMBL/GenBank/DDBJ whole genome shotgun (WGS) entry which is preliminary data.</text>
</comment>
<dbReference type="RefSeq" id="WP_189555577.1">
    <property type="nucleotide sequence ID" value="NZ_BMTE01000001.1"/>
</dbReference>
<reference evidence="4" key="2">
    <citation type="submission" date="2020-09" db="EMBL/GenBank/DDBJ databases">
        <authorList>
            <person name="Sun Q."/>
            <person name="Ohkuma M."/>
        </authorList>
    </citation>
    <scope>NUCLEOTIDE SEQUENCE</scope>
    <source>
        <strain evidence="4">JCM 4403</strain>
    </source>
</reference>
<dbReference type="GO" id="GO:0008757">
    <property type="term" value="F:S-adenosylmethionine-dependent methyltransferase activity"/>
    <property type="evidence" value="ECO:0007669"/>
    <property type="project" value="TreeGrafter"/>
</dbReference>
<evidence type="ECO:0000313" key="5">
    <source>
        <dbReference type="Proteomes" id="UP000656732"/>
    </source>
</evidence>
<keyword evidence="5" id="KW-1185">Reference proteome</keyword>
<reference evidence="4" key="1">
    <citation type="journal article" date="2014" name="Int. J. Syst. Evol. Microbiol.">
        <title>Complete genome sequence of Corynebacterium casei LMG S-19264T (=DSM 44701T), isolated from a smear-ripened cheese.</title>
        <authorList>
            <consortium name="US DOE Joint Genome Institute (JGI-PGF)"/>
            <person name="Walter F."/>
            <person name="Albersmeier A."/>
            <person name="Kalinowski J."/>
            <person name="Ruckert C."/>
        </authorList>
    </citation>
    <scope>NUCLEOTIDE SEQUENCE</scope>
    <source>
        <strain evidence="4">JCM 4403</strain>
    </source>
</reference>
<evidence type="ECO:0000313" key="4">
    <source>
        <dbReference type="EMBL" id="GGQ62116.1"/>
    </source>
</evidence>
<evidence type="ECO:0000256" key="1">
    <source>
        <dbReference type="ARBA" id="ARBA00022603"/>
    </source>
</evidence>
<dbReference type="CDD" id="cd02440">
    <property type="entry name" value="AdoMet_MTases"/>
    <property type="match status" value="1"/>
</dbReference>
<keyword evidence="2" id="KW-0808">Transferase</keyword>
<dbReference type="InterPro" id="IPR029063">
    <property type="entry name" value="SAM-dependent_MTases_sf"/>
</dbReference>
<keyword evidence="1" id="KW-0489">Methyltransferase</keyword>
<gene>
    <name evidence="4" type="ORF">GCM10010280_05360</name>
</gene>
<dbReference type="AlphaFoldDB" id="A0A918BF05"/>